<gene>
    <name evidence="1" type="ORF">SAMN05444586_101626</name>
</gene>
<proteinExistence type="predicted"/>
<name>A0A1I6UHC7_9GAMM</name>
<organism evidence="1 2">
    <name type="scientific">Acinetobacter bohemicus</name>
    <dbReference type="NCBI Taxonomy" id="1435036"/>
    <lineage>
        <taxon>Bacteria</taxon>
        <taxon>Pseudomonadati</taxon>
        <taxon>Pseudomonadota</taxon>
        <taxon>Gammaproteobacteria</taxon>
        <taxon>Moraxellales</taxon>
        <taxon>Moraxellaceae</taxon>
        <taxon>Acinetobacter</taxon>
    </lineage>
</organism>
<accession>A0A1I6UHC7</accession>
<keyword evidence="2" id="KW-1185">Reference proteome</keyword>
<dbReference type="RefSeq" id="WP_074946597.1">
    <property type="nucleotide sequence ID" value="NZ_FOZU01000016.1"/>
</dbReference>
<dbReference type="AlphaFoldDB" id="A0A1I6UHC7"/>
<reference evidence="2" key="1">
    <citation type="submission" date="2016-10" db="EMBL/GenBank/DDBJ databases">
        <authorList>
            <person name="Varghese N."/>
            <person name="Submissions S."/>
        </authorList>
    </citation>
    <scope>NUCLEOTIDE SEQUENCE [LARGE SCALE GENOMIC DNA]</scope>
    <source>
        <strain evidence="2">ANC 5076</strain>
    </source>
</reference>
<dbReference type="EMBL" id="FOZU01000016">
    <property type="protein sequence ID" value="SFT00798.1"/>
    <property type="molecule type" value="Genomic_DNA"/>
</dbReference>
<evidence type="ECO:0000313" key="1">
    <source>
        <dbReference type="EMBL" id="SFT00798.1"/>
    </source>
</evidence>
<protein>
    <submittedName>
        <fullName evidence="1">Uncharacterized protein</fullName>
    </submittedName>
</protein>
<dbReference type="Proteomes" id="UP000182827">
    <property type="component" value="Unassembled WGS sequence"/>
</dbReference>
<sequence length="100" mass="11195">MSNQNTKKEYFPELCITSDFFVPHPESNHLNAQAVVCSMVSSAKNISIATWNCFEDGGELAIKGEVVADLIYELQTKLEMIEKILPLAFEWEANKKAVSV</sequence>
<evidence type="ECO:0000313" key="2">
    <source>
        <dbReference type="Proteomes" id="UP000182827"/>
    </source>
</evidence>